<name>A0AAP0NZM7_9MAGN</name>
<dbReference type="Proteomes" id="UP001420932">
    <property type="component" value="Unassembled WGS sequence"/>
</dbReference>
<reference evidence="1 2" key="1">
    <citation type="submission" date="2024-01" db="EMBL/GenBank/DDBJ databases">
        <title>Genome assemblies of Stephania.</title>
        <authorList>
            <person name="Yang L."/>
        </authorList>
    </citation>
    <scope>NUCLEOTIDE SEQUENCE [LARGE SCALE GENOMIC DNA]</scope>
    <source>
        <strain evidence="1">YNDBR</strain>
        <tissue evidence="1">Leaf</tissue>
    </source>
</reference>
<evidence type="ECO:0000313" key="2">
    <source>
        <dbReference type="Proteomes" id="UP001420932"/>
    </source>
</evidence>
<organism evidence="1 2">
    <name type="scientific">Stephania yunnanensis</name>
    <dbReference type="NCBI Taxonomy" id="152371"/>
    <lineage>
        <taxon>Eukaryota</taxon>
        <taxon>Viridiplantae</taxon>
        <taxon>Streptophyta</taxon>
        <taxon>Embryophyta</taxon>
        <taxon>Tracheophyta</taxon>
        <taxon>Spermatophyta</taxon>
        <taxon>Magnoliopsida</taxon>
        <taxon>Ranunculales</taxon>
        <taxon>Menispermaceae</taxon>
        <taxon>Menispermoideae</taxon>
        <taxon>Cissampelideae</taxon>
        <taxon>Stephania</taxon>
    </lineage>
</organism>
<gene>
    <name evidence="1" type="ORF">Syun_019683</name>
</gene>
<dbReference type="AlphaFoldDB" id="A0AAP0NZM7"/>
<accession>A0AAP0NZM7</accession>
<protein>
    <submittedName>
        <fullName evidence="1">Uncharacterized protein</fullName>
    </submittedName>
</protein>
<comment type="caution">
    <text evidence="1">The sequence shown here is derived from an EMBL/GenBank/DDBJ whole genome shotgun (WGS) entry which is preliminary data.</text>
</comment>
<dbReference type="EMBL" id="JBBNAF010000008">
    <property type="protein sequence ID" value="KAK9122066.1"/>
    <property type="molecule type" value="Genomic_DNA"/>
</dbReference>
<keyword evidence="2" id="KW-1185">Reference proteome</keyword>
<proteinExistence type="predicted"/>
<evidence type="ECO:0000313" key="1">
    <source>
        <dbReference type="EMBL" id="KAK9122066.1"/>
    </source>
</evidence>
<sequence>MNPHPYNSFTLNLKLPFSTCRYGGNMSSAKATLESDTHVSEQALNGDFAVK</sequence>